<keyword evidence="2" id="KW-1185">Reference proteome</keyword>
<comment type="caution">
    <text evidence="1">The sequence shown here is derived from an EMBL/GenBank/DDBJ whole genome shotgun (WGS) entry which is preliminary data.</text>
</comment>
<evidence type="ECO:0000313" key="1">
    <source>
        <dbReference type="EMBL" id="MFC5664947.1"/>
    </source>
</evidence>
<evidence type="ECO:0008006" key="3">
    <source>
        <dbReference type="Google" id="ProtNLM"/>
    </source>
</evidence>
<gene>
    <name evidence="1" type="ORF">ACFP3U_18400</name>
</gene>
<sequence>MPPANASITDATRAYLSRLPGEQGRYAGSRRRTLRSCRGWAW</sequence>
<dbReference type="EMBL" id="JBHSOF010000022">
    <property type="protein sequence ID" value="MFC5664947.1"/>
    <property type="molecule type" value="Genomic_DNA"/>
</dbReference>
<evidence type="ECO:0000313" key="2">
    <source>
        <dbReference type="Proteomes" id="UP001595975"/>
    </source>
</evidence>
<name>A0ABW0X309_9ACTN</name>
<reference evidence="2" key="1">
    <citation type="journal article" date="2019" name="Int. J. Syst. Evol. Microbiol.">
        <title>The Global Catalogue of Microorganisms (GCM) 10K type strain sequencing project: providing services to taxonomists for standard genome sequencing and annotation.</title>
        <authorList>
            <consortium name="The Broad Institute Genomics Platform"/>
            <consortium name="The Broad Institute Genome Sequencing Center for Infectious Disease"/>
            <person name="Wu L."/>
            <person name="Ma J."/>
        </authorList>
    </citation>
    <scope>NUCLEOTIDE SEQUENCE [LARGE SCALE GENOMIC DNA]</scope>
    <source>
        <strain evidence="2">CGMCC 4.1437</strain>
    </source>
</reference>
<protein>
    <recommendedName>
        <fullName evidence="3">Integrase</fullName>
    </recommendedName>
</protein>
<organism evidence="1 2">
    <name type="scientific">Kitasatospora misakiensis</name>
    <dbReference type="NCBI Taxonomy" id="67330"/>
    <lineage>
        <taxon>Bacteria</taxon>
        <taxon>Bacillati</taxon>
        <taxon>Actinomycetota</taxon>
        <taxon>Actinomycetes</taxon>
        <taxon>Kitasatosporales</taxon>
        <taxon>Streptomycetaceae</taxon>
        <taxon>Kitasatospora</taxon>
    </lineage>
</organism>
<dbReference type="RefSeq" id="WP_380226638.1">
    <property type="nucleotide sequence ID" value="NZ_JBHSOF010000022.1"/>
</dbReference>
<accession>A0ABW0X309</accession>
<dbReference type="Proteomes" id="UP001595975">
    <property type="component" value="Unassembled WGS sequence"/>
</dbReference>
<proteinExistence type="predicted"/>